<dbReference type="SUPFAM" id="SSF53167">
    <property type="entry name" value="Purine and uridine phosphorylases"/>
    <property type="match status" value="1"/>
</dbReference>
<gene>
    <name evidence="1" type="ORF">DNG_02620</name>
</gene>
<dbReference type="InterPro" id="IPR035994">
    <property type="entry name" value="Nucleoside_phosphorylase_sf"/>
</dbReference>
<dbReference type="EMBL" id="ONZQ02000003">
    <property type="protein sequence ID" value="SPN99769.1"/>
    <property type="molecule type" value="Genomic_DNA"/>
</dbReference>
<proteinExistence type="predicted"/>
<evidence type="ECO:0000313" key="2">
    <source>
        <dbReference type="Proteomes" id="UP001187682"/>
    </source>
</evidence>
<evidence type="ECO:0008006" key="3">
    <source>
        <dbReference type="Google" id="ProtNLM"/>
    </source>
</evidence>
<protein>
    <recommendedName>
        <fullName evidence="3">Nucleoside phosphorylase domain-containing protein</fullName>
    </recommendedName>
</protein>
<comment type="caution">
    <text evidence="1">The sequence shown here is derived from an EMBL/GenBank/DDBJ whole genome shotgun (WGS) entry which is preliminary data.</text>
</comment>
<accession>A0AAE8MVE9</accession>
<sequence length="369" mass="41197">MGAVDQSLLRPKSLAMGEALHDYIFQRVHQDIQRKEWREILVTGSLRRGPPAAKSLWETERPGRAFNFQRPTATCLNDDTIELHCFPSQSFVEHYKTVLDFYLFLSGKSGCILRAIPPPPSEPLETFRRSNLPQLGPVDIVIVGEVHCLPGLPPGSWWKGRDIPEEDLFAWEKYPSPTGKTITLLGCKEGLWGEAAGAIIHALKQMSDVQCALYVGKVGALTGEYAPNEWIATGSEVLLRPEDRPILWKNPLEDVIRGYKGVVASGELLTVASPLCETKEWLQQRKEWLQQRSESATWVDCDTGHMAAAAKDVSVQFGYLHIVSDNLAAKYKGDLSNEDCVDVTASRSGQYRKIENIISDFASSWDTAR</sequence>
<name>A0AAE8MVE9_9PEZI</name>
<dbReference type="GO" id="GO:0003824">
    <property type="term" value="F:catalytic activity"/>
    <property type="evidence" value="ECO:0007669"/>
    <property type="project" value="InterPro"/>
</dbReference>
<organism evidence="1 2">
    <name type="scientific">Cephalotrichum gorgonifer</name>
    <dbReference type="NCBI Taxonomy" id="2041049"/>
    <lineage>
        <taxon>Eukaryota</taxon>
        <taxon>Fungi</taxon>
        <taxon>Dikarya</taxon>
        <taxon>Ascomycota</taxon>
        <taxon>Pezizomycotina</taxon>
        <taxon>Sordariomycetes</taxon>
        <taxon>Hypocreomycetidae</taxon>
        <taxon>Microascales</taxon>
        <taxon>Microascaceae</taxon>
        <taxon>Cephalotrichum</taxon>
    </lineage>
</organism>
<dbReference type="AlphaFoldDB" id="A0AAE8MVE9"/>
<reference evidence="1" key="1">
    <citation type="submission" date="2018-03" db="EMBL/GenBank/DDBJ databases">
        <authorList>
            <person name="Guldener U."/>
        </authorList>
    </citation>
    <scope>NUCLEOTIDE SEQUENCE</scope>
</reference>
<evidence type="ECO:0000313" key="1">
    <source>
        <dbReference type="EMBL" id="SPN99769.1"/>
    </source>
</evidence>
<dbReference type="Proteomes" id="UP001187682">
    <property type="component" value="Unassembled WGS sequence"/>
</dbReference>
<keyword evidence="2" id="KW-1185">Reference proteome</keyword>
<dbReference type="GO" id="GO:0009116">
    <property type="term" value="P:nucleoside metabolic process"/>
    <property type="evidence" value="ECO:0007669"/>
    <property type="project" value="InterPro"/>
</dbReference>